<evidence type="ECO:0000313" key="1">
    <source>
        <dbReference type="EMBL" id="SUA20772.1"/>
    </source>
</evidence>
<proteinExistence type="predicted"/>
<sequence length="60" mass="7118">MRAGNTLSRFKIYISTLLSQLNYKDNSNTELSELKKREKCRVNHYNNYDKLAQDILNLTH</sequence>
<dbReference type="EMBL" id="UGRI01000001">
    <property type="protein sequence ID" value="SUA20772.1"/>
    <property type="molecule type" value="Genomic_DNA"/>
</dbReference>
<protein>
    <submittedName>
        <fullName evidence="1">Uncharacterized protein</fullName>
    </submittedName>
</protein>
<organism evidence="1">
    <name type="scientific">Neisseria gonorrhoeae</name>
    <dbReference type="NCBI Taxonomy" id="485"/>
    <lineage>
        <taxon>Bacteria</taxon>
        <taxon>Pseudomonadati</taxon>
        <taxon>Pseudomonadota</taxon>
        <taxon>Betaproteobacteria</taxon>
        <taxon>Neisseriales</taxon>
        <taxon>Neisseriaceae</taxon>
        <taxon>Neisseria</taxon>
    </lineage>
</organism>
<accession>A0A378VWP0</accession>
<name>A0A378VWP0_NEIGO</name>
<dbReference type="AlphaFoldDB" id="A0A378VWP0"/>
<reference evidence="1" key="1">
    <citation type="submission" date="2018-06" db="EMBL/GenBank/DDBJ databases">
        <authorList>
            <consortium name="Pathogen Informatics"/>
            <person name="Doyle S."/>
        </authorList>
    </citation>
    <scope>NUCLEOTIDE SEQUENCE [LARGE SCALE GENOMIC DNA]</scope>
    <source>
        <strain evidence="1">NCTC11421</strain>
    </source>
</reference>
<gene>
    <name evidence="1" type="ORF">NCTC11421_00871</name>
</gene>